<reference evidence="10" key="1">
    <citation type="submission" date="2021-09" db="EMBL/GenBank/DDBJ databases">
        <authorList>
            <consortium name="AG Swart"/>
            <person name="Singh M."/>
            <person name="Singh A."/>
            <person name="Seah K."/>
            <person name="Emmerich C."/>
        </authorList>
    </citation>
    <scope>NUCLEOTIDE SEQUENCE</scope>
    <source>
        <strain evidence="10">ATCC30299</strain>
    </source>
</reference>
<dbReference type="SMART" id="SM00220">
    <property type="entry name" value="S_TKc"/>
    <property type="match status" value="1"/>
</dbReference>
<dbReference type="PROSITE" id="PS50011">
    <property type="entry name" value="PROTEIN_KINASE_DOM"/>
    <property type="match status" value="1"/>
</dbReference>
<evidence type="ECO:0000256" key="3">
    <source>
        <dbReference type="ARBA" id="ARBA00022679"/>
    </source>
</evidence>
<gene>
    <name evidence="10" type="ORF">BSTOLATCC_MIC14337</name>
</gene>
<evidence type="ECO:0000256" key="8">
    <source>
        <dbReference type="ARBA" id="ARBA00048679"/>
    </source>
</evidence>
<feature type="domain" description="Protein kinase" evidence="9">
    <location>
        <begin position="1"/>
        <end position="180"/>
    </location>
</feature>
<dbReference type="InterPro" id="IPR008271">
    <property type="entry name" value="Ser/Thr_kinase_AS"/>
</dbReference>
<comment type="catalytic activity">
    <reaction evidence="7">
        <text>L-threonyl-[protein] + ATP = O-phospho-L-threonyl-[protein] + ADP + H(+)</text>
        <dbReference type="Rhea" id="RHEA:46608"/>
        <dbReference type="Rhea" id="RHEA-COMP:11060"/>
        <dbReference type="Rhea" id="RHEA-COMP:11605"/>
        <dbReference type="ChEBI" id="CHEBI:15378"/>
        <dbReference type="ChEBI" id="CHEBI:30013"/>
        <dbReference type="ChEBI" id="CHEBI:30616"/>
        <dbReference type="ChEBI" id="CHEBI:61977"/>
        <dbReference type="ChEBI" id="CHEBI:456216"/>
        <dbReference type="EC" id="2.7.11.1"/>
    </reaction>
</comment>
<evidence type="ECO:0000256" key="4">
    <source>
        <dbReference type="ARBA" id="ARBA00022741"/>
    </source>
</evidence>
<sequence>MEYADGGDLHTKIKNHILCNTSFPESQIWTIFIQLIRGLKALHDNKILHRDLKSANIFMCSDGTVKIGDMNIAKISKNGFANTMVGTPFYASPEIWQYQTYNLKSDMWSLGCIIYEMITLHPPFIASDIKSLYKKISLGNYKRLPTQYSTDLNNIVRQLLSIKPEFRPSCSRLLNMHEVLKNAELKEDSSSICLLKTIRIKDSFTMSGVGNFPPSNYKTEISNSARKTPRITVTLSPKKEIKMPKRTIRRSITQKQPLPPLEKKLEIIRFRILSIQRTMK</sequence>
<dbReference type="EC" id="2.7.11.1" evidence="1"/>
<dbReference type="EMBL" id="CAJZBQ010000014">
    <property type="protein sequence ID" value="CAG9315583.1"/>
    <property type="molecule type" value="Genomic_DNA"/>
</dbReference>
<keyword evidence="3" id="KW-0808">Transferase</keyword>
<keyword evidence="2" id="KW-0723">Serine/threonine-protein kinase</keyword>
<comment type="caution">
    <text evidence="10">The sequence shown here is derived from an EMBL/GenBank/DDBJ whole genome shotgun (WGS) entry which is preliminary data.</text>
</comment>
<dbReference type="GO" id="GO:0004674">
    <property type="term" value="F:protein serine/threonine kinase activity"/>
    <property type="evidence" value="ECO:0007669"/>
    <property type="project" value="UniProtKB-KW"/>
</dbReference>
<organism evidence="10 11">
    <name type="scientific">Blepharisma stoltei</name>
    <dbReference type="NCBI Taxonomy" id="1481888"/>
    <lineage>
        <taxon>Eukaryota</taxon>
        <taxon>Sar</taxon>
        <taxon>Alveolata</taxon>
        <taxon>Ciliophora</taxon>
        <taxon>Postciliodesmatophora</taxon>
        <taxon>Heterotrichea</taxon>
        <taxon>Heterotrichida</taxon>
        <taxon>Blepharismidae</taxon>
        <taxon>Blepharisma</taxon>
    </lineage>
</organism>
<name>A0AAU9IQ35_9CILI</name>
<dbReference type="InterPro" id="IPR011009">
    <property type="entry name" value="Kinase-like_dom_sf"/>
</dbReference>
<accession>A0AAU9IQ35</accession>
<dbReference type="GO" id="GO:0005524">
    <property type="term" value="F:ATP binding"/>
    <property type="evidence" value="ECO:0007669"/>
    <property type="project" value="UniProtKB-KW"/>
</dbReference>
<evidence type="ECO:0000256" key="5">
    <source>
        <dbReference type="ARBA" id="ARBA00022777"/>
    </source>
</evidence>
<keyword evidence="4" id="KW-0547">Nucleotide-binding</keyword>
<proteinExistence type="predicted"/>
<dbReference type="PROSITE" id="PS00108">
    <property type="entry name" value="PROTEIN_KINASE_ST"/>
    <property type="match status" value="1"/>
</dbReference>
<dbReference type="AlphaFoldDB" id="A0AAU9IQ35"/>
<protein>
    <recommendedName>
        <fullName evidence="1">non-specific serine/threonine protein kinase</fullName>
        <ecNumber evidence="1">2.7.11.1</ecNumber>
    </recommendedName>
</protein>
<evidence type="ECO:0000313" key="10">
    <source>
        <dbReference type="EMBL" id="CAG9315583.1"/>
    </source>
</evidence>
<evidence type="ECO:0000259" key="9">
    <source>
        <dbReference type="PROSITE" id="PS50011"/>
    </source>
</evidence>
<keyword evidence="5" id="KW-0418">Kinase</keyword>
<comment type="catalytic activity">
    <reaction evidence="8">
        <text>L-seryl-[protein] + ATP = O-phospho-L-seryl-[protein] + ADP + H(+)</text>
        <dbReference type="Rhea" id="RHEA:17989"/>
        <dbReference type="Rhea" id="RHEA-COMP:9863"/>
        <dbReference type="Rhea" id="RHEA-COMP:11604"/>
        <dbReference type="ChEBI" id="CHEBI:15378"/>
        <dbReference type="ChEBI" id="CHEBI:29999"/>
        <dbReference type="ChEBI" id="CHEBI:30616"/>
        <dbReference type="ChEBI" id="CHEBI:83421"/>
        <dbReference type="ChEBI" id="CHEBI:456216"/>
        <dbReference type="EC" id="2.7.11.1"/>
    </reaction>
</comment>
<evidence type="ECO:0000256" key="7">
    <source>
        <dbReference type="ARBA" id="ARBA00047899"/>
    </source>
</evidence>
<dbReference type="InterPro" id="IPR051131">
    <property type="entry name" value="NEK_Ser/Thr_kinase_NIMA"/>
</dbReference>
<keyword evidence="6" id="KW-0067">ATP-binding</keyword>
<dbReference type="InterPro" id="IPR000719">
    <property type="entry name" value="Prot_kinase_dom"/>
</dbReference>
<evidence type="ECO:0000256" key="2">
    <source>
        <dbReference type="ARBA" id="ARBA00022527"/>
    </source>
</evidence>
<dbReference type="PANTHER" id="PTHR44899:SF6">
    <property type="entry name" value="SERINE_THREONINE PROTEIN KINASE"/>
    <property type="match status" value="1"/>
</dbReference>
<dbReference type="SUPFAM" id="SSF56112">
    <property type="entry name" value="Protein kinase-like (PK-like)"/>
    <property type="match status" value="1"/>
</dbReference>
<evidence type="ECO:0000256" key="1">
    <source>
        <dbReference type="ARBA" id="ARBA00012513"/>
    </source>
</evidence>
<evidence type="ECO:0000313" key="11">
    <source>
        <dbReference type="Proteomes" id="UP001162131"/>
    </source>
</evidence>
<dbReference type="Pfam" id="PF00069">
    <property type="entry name" value="Pkinase"/>
    <property type="match status" value="1"/>
</dbReference>
<keyword evidence="11" id="KW-1185">Reference proteome</keyword>
<dbReference type="Proteomes" id="UP001162131">
    <property type="component" value="Unassembled WGS sequence"/>
</dbReference>
<dbReference type="Gene3D" id="1.10.510.10">
    <property type="entry name" value="Transferase(Phosphotransferase) domain 1"/>
    <property type="match status" value="1"/>
</dbReference>
<dbReference type="PANTHER" id="PTHR44899">
    <property type="entry name" value="CAMK FAMILY PROTEIN KINASE"/>
    <property type="match status" value="1"/>
</dbReference>
<evidence type="ECO:0000256" key="6">
    <source>
        <dbReference type="ARBA" id="ARBA00022840"/>
    </source>
</evidence>